<evidence type="ECO:0000313" key="1">
    <source>
        <dbReference type="EMBL" id="MFC5718942.1"/>
    </source>
</evidence>
<reference evidence="2" key="1">
    <citation type="journal article" date="2019" name="Int. J. Syst. Evol. Microbiol.">
        <title>The Global Catalogue of Microorganisms (GCM) 10K type strain sequencing project: providing services to taxonomists for standard genome sequencing and annotation.</title>
        <authorList>
            <consortium name="The Broad Institute Genomics Platform"/>
            <consortium name="The Broad Institute Genome Sequencing Center for Infectious Disease"/>
            <person name="Wu L."/>
            <person name="Ma J."/>
        </authorList>
    </citation>
    <scope>NUCLEOTIDE SEQUENCE [LARGE SCALE GENOMIC DNA]</scope>
    <source>
        <strain evidence="2">CGMCC 4.7304</strain>
    </source>
</reference>
<comment type="caution">
    <text evidence="1">The sequence shown here is derived from an EMBL/GenBank/DDBJ whole genome shotgun (WGS) entry which is preliminary data.</text>
</comment>
<dbReference type="InterPro" id="IPR050456">
    <property type="entry name" value="DeoC/FbaB_aldolase"/>
</dbReference>
<dbReference type="SUPFAM" id="SSF51569">
    <property type="entry name" value="Aldolase"/>
    <property type="match status" value="1"/>
</dbReference>
<dbReference type="InterPro" id="IPR013785">
    <property type="entry name" value="Aldolase_TIM"/>
</dbReference>
<dbReference type="PIRSF" id="PIRSF038992">
    <property type="entry name" value="Aldolase_Ia"/>
    <property type="match status" value="1"/>
</dbReference>
<name>A0ABW0YTY2_9ACTN</name>
<dbReference type="Pfam" id="PF01791">
    <property type="entry name" value="DeoC"/>
    <property type="match status" value="1"/>
</dbReference>
<keyword evidence="2" id="KW-1185">Reference proteome</keyword>
<dbReference type="SMART" id="SM01133">
    <property type="entry name" value="DeoC"/>
    <property type="match status" value="1"/>
</dbReference>
<dbReference type="PANTHER" id="PTHR47916">
    <property type="entry name" value="FRUCTOSE-BISPHOSPHATE ALDOLASE CLASS 1"/>
    <property type="match status" value="1"/>
</dbReference>
<accession>A0ABW0YTY2</accession>
<sequence length="272" mass="28381">MVFTLTGKELRLARLSRPADGRFLFVPLDHPVSDGPITNGLGFNRLVRSLVAGGADAVVVHKGRVRLIDPRLLRDCGLIVHLSASTAHAPDPNAKVLVGEVEEAVRLGADGISVHVNVGSPTEAQQLADLGRVAAACAHWGLPLLAMVYPRGPEVADPHQPALLKHVVNIAADLGADLVKTTWAEPMERMAEVVESSPIPVLVAGGAGSDEDVTDFAHAAMSAGCAGLSAGRRVFGHPSPTDVCAALADIVHDRRPEPALTPIISRVVAGTL</sequence>
<dbReference type="NCBIfam" id="NF005556">
    <property type="entry name" value="PRK07226.1"/>
    <property type="match status" value="1"/>
</dbReference>
<protein>
    <submittedName>
        <fullName evidence="1">2-amino-3,7-dideoxy-D-threo-hept-6-ulosonate synthase</fullName>
    </submittedName>
</protein>
<dbReference type="PANTHER" id="PTHR47916:SF1">
    <property type="entry name" value="3-HYDROXY-5-PHOSPHONOOXYPENTANE-2,4-DIONE THIOLASE"/>
    <property type="match status" value="1"/>
</dbReference>
<dbReference type="InterPro" id="IPR041720">
    <property type="entry name" value="FbaB-like"/>
</dbReference>
<dbReference type="RefSeq" id="WP_390313929.1">
    <property type="nucleotide sequence ID" value="NZ_JBHSPB010000001.1"/>
</dbReference>
<dbReference type="Proteomes" id="UP001596083">
    <property type="component" value="Unassembled WGS sequence"/>
</dbReference>
<organism evidence="1 2">
    <name type="scientific">Streptomyces gamaensis</name>
    <dbReference type="NCBI Taxonomy" id="1763542"/>
    <lineage>
        <taxon>Bacteria</taxon>
        <taxon>Bacillati</taxon>
        <taxon>Actinomycetota</taxon>
        <taxon>Actinomycetes</taxon>
        <taxon>Kitasatosporales</taxon>
        <taxon>Streptomycetaceae</taxon>
        <taxon>Streptomyces</taxon>
    </lineage>
</organism>
<dbReference type="CDD" id="cd00958">
    <property type="entry name" value="DhnA"/>
    <property type="match status" value="1"/>
</dbReference>
<dbReference type="InterPro" id="IPR002915">
    <property type="entry name" value="DeoC/FbaB/LacD_aldolase"/>
</dbReference>
<dbReference type="Gene3D" id="3.20.20.70">
    <property type="entry name" value="Aldolase class I"/>
    <property type="match status" value="1"/>
</dbReference>
<dbReference type="EMBL" id="JBHSPB010000001">
    <property type="protein sequence ID" value="MFC5718942.1"/>
    <property type="molecule type" value="Genomic_DNA"/>
</dbReference>
<evidence type="ECO:0000313" key="2">
    <source>
        <dbReference type="Proteomes" id="UP001596083"/>
    </source>
</evidence>
<gene>
    <name evidence="1" type="ORF">ACFP1Z_01945</name>
</gene>
<proteinExistence type="predicted"/>